<dbReference type="EMBL" id="VHLH01000049">
    <property type="protein sequence ID" value="TPW25824.1"/>
    <property type="molecule type" value="Genomic_DNA"/>
</dbReference>
<evidence type="ECO:0000313" key="6">
    <source>
        <dbReference type="Proteomes" id="UP000320314"/>
    </source>
</evidence>
<dbReference type="SUPFAM" id="SSF48208">
    <property type="entry name" value="Six-hairpin glycosidases"/>
    <property type="match status" value="1"/>
</dbReference>
<dbReference type="InterPro" id="IPR054491">
    <property type="entry name" value="MGH1-like_GH"/>
</dbReference>
<dbReference type="PANTHER" id="PTHR10412">
    <property type="entry name" value="MANNOSYL-OLIGOSACCHARIDE GLUCOSIDASE"/>
    <property type="match status" value="1"/>
</dbReference>
<comment type="caution">
    <text evidence="5">The sequence shown here is derived from an EMBL/GenBank/DDBJ whole genome shotgun (WGS) entry which is preliminary data.</text>
</comment>
<sequence>MPAHVTIPLDRAWNSWTDRPAELTFLPLGVHVTPVLYSTRAGATSLIEPRRGGVRFGTHSIDNRHHSLDCDFAGTSLTFEAGTNDPFAIAGRWQASTLGEWGARFWLMLAFHGPDGTTARFDPPSGAVLIEIAGRTVALVSKDPAILVSGHETLDALREELVASGYFYVGSRSTASPLLALRFNLEMMREGAYGAAVADTPDLAIAKARSQLEAMAAPLAPAHEGASSGALDAMRDVVGWNTVWDTANHRPYTRVTRIWNLGDFAVWYNDQTYAALLSGAFDTNLARENMAAAHAGVTPQGNVACIVTSNGAWVDRSQPPLGSLTARQLYLRTRERSLLEAHYTALARNQRWWRRERDPEGSGLVSCGTSDVGEALYKGTPFGARNETGMDNSATHDEAVYDRETRSLSTWDLGLNCAVALDAEMLSLIAGELGHAGDAREFAAFAERSRTLISEELWDPERRIFANRQRNGAFVRSLSPTSFYPLACGAATLKQADDLLGHLSDPKTFHTPFPLPNATRDDPAYAENVYWRGRIWPNVNFIVWLGLRRYGLDGEAGTLAAKSYDLFMRSWKTDRVAAENYNAETGEALDQGDTDPFYIWSALLPMMAVEEICGFDPWHGWTLTNGPDTRLGPLQTPIGPAYLERRNGALRLSRDDTNEFSTTIAGRLRDVRFFEGGFSCTVPPTEREGSIVFHRILPEQVIAASLGSQALAAGADGLNGTRMIVPAGTEARRLGIWFDRAVDTEDARIDNIRPAQ</sequence>
<dbReference type="AlphaFoldDB" id="A0A506TYM1"/>
<feature type="domain" description="Mannosylglycerate hydrolase MGH1-like glycoside hydrolase" evidence="4">
    <location>
        <begin position="266"/>
        <end position="601"/>
    </location>
</feature>
<proteinExistence type="inferred from homology"/>
<dbReference type="OrthoDB" id="9781878at2"/>
<keyword evidence="2 5" id="KW-0378">Hydrolase</keyword>
<name>A0A506TYM1_9HYPH</name>
<dbReference type="GO" id="GO:0004573">
    <property type="term" value="F:Glc3Man9GlcNAc2 oligosaccharide glucosidase activity"/>
    <property type="evidence" value="ECO:0007669"/>
    <property type="project" value="InterPro"/>
</dbReference>
<evidence type="ECO:0000259" key="4">
    <source>
        <dbReference type="Pfam" id="PF22422"/>
    </source>
</evidence>
<organism evidence="5 6">
    <name type="scientific">Pararhizobium mangrovi</name>
    <dbReference type="NCBI Taxonomy" id="2590452"/>
    <lineage>
        <taxon>Bacteria</taxon>
        <taxon>Pseudomonadati</taxon>
        <taxon>Pseudomonadota</taxon>
        <taxon>Alphaproteobacteria</taxon>
        <taxon>Hyphomicrobiales</taxon>
        <taxon>Rhizobiaceae</taxon>
        <taxon>Rhizobium/Agrobacterium group</taxon>
        <taxon>Pararhizobium</taxon>
    </lineage>
</organism>
<evidence type="ECO:0000256" key="3">
    <source>
        <dbReference type="ARBA" id="ARBA00023295"/>
    </source>
</evidence>
<evidence type="ECO:0000313" key="5">
    <source>
        <dbReference type="EMBL" id="TPW25824.1"/>
    </source>
</evidence>
<dbReference type="InterPro" id="IPR012341">
    <property type="entry name" value="6hp_glycosidase-like_sf"/>
</dbReference>
<dbReference type="GO" id="GO:0009311">
    <property type="term" value="P:oligosaccharide metabolic process"/>
    <property type="evidence" value="ECO:0007669"/>
    <property type="project" value="InterPro"/>
</dbReference>
<evidence type="ECO:0000256" key="1">
    <source>
        <dbReference type="ARBA" id="ARBA00010833"/>
    </source>
</evidence>
<dbReference type="RefSeq" id="WP_141168390.1">
    <property type="nucleotide sequence ID" value="NZ_VHLH01000049.1"/>
</dbReference>
<comment type="similarity">
    <text evidence="1">Belongs to the glycosyl hydrolase 63 family.</text>
</comment>
<gene>
    <name evidence="5" type="ORF">FJU11_17610</name>
</gene>
<reference evidence="5 6" key="1">
    <citation type="submission" date="2019-06" db="EMBL/GenBank/DDBJ databases">
        <authorList>
            <person name="Li M."/>
        </authorList>
    </citation>
    <scope>NUCLEOTIDE SEQUENCE [LARGE SCALE GENOMIC DNA]</scope>
    <source>
        <strain evidence="5 6">BGMRC6574</strain>
    </source>
</reference>
<dbReference type="Pfam" id="PF22422">
    <property type="entry name" value="MGH1-like_GH"/>
    <property type="match status" value="1"/>
</dbReference>
<keyword evidence="3" id="KW-0326">Glycosidase</keyword>
<dbReference type="Proteomes" id="UP000320314">
    <property type="component" value="Unassembled WGS sequence"/>
</dbReference>
<dbReference type="PANTHER" id="PTHR10412:SF11">
    <property type="entry name" value="MANNOSYL-OLIGOSACCHARIDE GLUCOSIDASE"/>
    <property type="match status" value="1"/>
</dbReference>
<dbReference type="GO" id="GO:0006487">
    <property type="term" value="P:protein N-linked glycosylation"/>
    <property type="evidence" value="ECO:0007669"/>
    <property type="project" value="TreeGrafter"/>
</dbReference>
<dbReference type="Gene3D" id="1.50.10.10">
    <property type="match status" value="1"/>
</dbReference>
<keyword evidence="6" id="KW-1185">Reference proteome</keyword>
<accession>A0A506TYM1</accession>
<evidence type="ECO:0000256" key="2">
    <source>
        <dbReference type="ARBA" id="ARBA00022801"/>
    </source>
</evidence>
<dbReference type="InterPro" id="IPR004888">
    <property type="entry name" value="Glycoside_hydrolase_63"/>
</dbReference>
<dbReference type="InterPro" id="IPR008928">
    <property type="entry name" value="6-hairpin_glycosidase_sf"/>
</dbReference>
<protein>
    <submittedName>
        <fullName evidence="5">Glycoside hydrolase family 37</fullName>
    </submittedName>
</protein>